<accession>A0ABQ3XU36</accession>
<sequence length="108" mass="11780">MTIDELGWAPETCTLPTASKPLRVAEFDDLLTSGLLSWQRLSSTALTWQFSPSAMPAARDLTTRESACCTFFTFTFHGPRLTVTVPGAQTGVLDALEERSAALLRRSS</sequence>
<proteinExistence type="predicted"/>
<reference evidence="1 2" key="1">
    <citation type="submission" date="2021-01" db="EMBL/GenBank/DDBJ databases">
        <title>Whole genome shotgun sequence of Actinoplanes couchii NBRC 106145.</title>
        <authorList>
            <person name="Komaki H."/>
            <person name="Tamura T."/>
        </authorList>
    </citation>
    <scope>NUCLEOTIDE SEQUENCE [LARGE SCALE GENOMIC DNA]</scope>
    <source>
        <strain evidence="1 2">NBRC 106145</strain>
    </source>
</reference>
<evidence type="ECO:0000313" key="2">
    <source>
        <dbReference type="Proteomes" id="UP000612282"/>
    </source>
</evidence>
<dbReference type="EMBL" id="BOMG01000157">
    <property type="protein sequence ID" value="GID62027.1"/>
    <property type="molecule type" value="Genomic_DNA"/>
</dbReference>
<dbReference type="Proteomes" id="UP000612282">
    <property type="component" value="Unassembled WGS sequence"/>
</dbReference>
<evidence type="ECO:0000313" key="1">
    <source>
        <dbReference type="EMBL" id="GID62027.1"/>
    </source>
</evidence>
<protein>
    <submittedName>
        <fullName evidence="1">Uncharacterized protein</fullName>
    </submittedName>
</protein>
<gene>
    <name evidence="1" type="ORF">Aco03nite_104310</name>
</gene>
<keyword evidence="2" id="KW-1185">Reference proteome</keyword>
<organism evidence="1 2">
    <name type="scientific">Actinoplanes couchii</name>
    <dbReference type="NCBI Taxonomy" id="403638"/>
    <lineage>
        <taxon>Bacteria</taxon>
        <taxon>Bacillati</taxon>
        <taxon>Actinomycetota</taxon>
        <taxon>Actinomycetes</taxon>
        <taxon>Micromonosporales</taxon>
        <taxon>Micromonosporaceae</taxon>
        <taxon>Actinoplanes</taxon>
    </lineage>
</organism>
<comment type="caution">
    <text evidence="1">The sequence shown here is derived from an EMBL/GenBank/DDBJ whole genome shotgun (WGS) entry which is preliminary data.</text>
</comment>
<dbReference type="RefSeq" id="WP_203810573.1">
    <property type="nucleotide sequence ID" value="NZ_BAAAQE010000082.1"/>
</dbReference>
<name>A0ABQ3XU36_9ACTN</name>